<name>A0ABP9X2T2_9CHLR</name>
<gene>
    <name evidence="9" type="primary">wcaJ_2</name>
    <name evidence="9" type="ORF">Hgul01_03525</name>
</gene>
<dbReference type="GO" id="GO:0016740">
    <property type="term" value="F:transferase activity"/>
    <property type="evidence" value="ECO:0007669"/>
    <property type="project" value="UniProtKB-KW"/>
</dbReference>
<dbReference type="Gene3D" id="3.40.50.720">
    <property type="entry name" value="NAD(P)-binding Rossmann-like Domain"/>
    <property type="match status" value="1"/>
</dbReference>
<feature type="transmembrane region" description="Helical" evidence="7">
    <location>
        <begin position="304"/>
        <end position="325"/>
    </location>
</feature>
<dbReference type="PANTHER" id="PTHR30576:SF10">
    <property type="entry name" value="SLL5057 PROTEIN"/>
    <property type="match status" value="1"/>
</dbReference>
<evidence type="ECO:0000256" key="5">
    <source>
        <dbReference type="ARBA" id="ARBA00022989"/>
    </source>
</evidence>
<evidence type="ECO:0000256" key="4">
    <source>
        <dbReference type="ARBA" id="ARBA00022692"/>
    </source>
</evidence>
<keyword evidence="6 7" id="KW-0472">Membrane</keyword>
<evidence type="ECO:0000256" key="2">
    <source>
        <dbReference type="ARBA" id="ARBA00006464"/>
    </source>
</evidence>
<dbReference type="Pfam" id="PF13727">
    <property type="entry name" value="CoA_binding_3"/>
    <property type="match status" value="1"/>
</dbReference>
<evidence type="ECO:0000313" key="10">
    <source>
        <dbReference type="Proteomes" id="UP001428290"/>
    </source>
</evidence>
<dbReference type="InterPro" id="IPR003362">
    <property type="entry name" value="Bact_transf"/>
</dbReference>
<comment type="caution">
    <text evidence="9">The sequence shown here is derived from an EMBL/GenBank/DDBJ whole genome shotgun (WGS) entry which is preliminary data.</text>
</comment>
<protein>
    <submittedName>
        <fullName evidence="9">UDP-glucose:undecaprenyl-phosphate glucose-1-phosphate transferase</fullName>
    </submittedName>
</protein>
<sequence>MMSDWSTSQPIFSQRDVRQTTSRLALTLLDGCLILVAFAVAHWLRYDVRLGRDIYDPASYRQLSAFYPMMLVFMLTLISTLHWRGFYRLPRSASAFDSFSIIVTSTTIALALTVMWLFINRADLWSRLIMVFVWFCVIVALTIGRISLRMLRRWAWRRGVGLEQVVVVGNRGLAKQVMEELQYTLDHGHHLLGYVEGPPDDRDDVAAPGEQFRWLGTLSQFEQIMRQRHVDQVIIALPFWAHTSLPEVVAICRKFNIEFRVAPDLYELSFDRVSIQRLSTIPLLRLKKNVIRGWNYVFKRSTDLLMIGLTAPIWATIWGLAALMIKLSDPQAPVVFRQPRIGKHGQTFMVYKLRTMVPNAEALKKSLMDQNEAEGALFKIKDDPRVTRLGRILRKLSIDELPQLYNVLRGEMSLVGPRPQVPDEVAQYQEWHYRRLEVTPGLTGLWQASGRSNTTFDDMVRLDIYYTEHWSLWLDLRIMILTIPAVLFGRGAY</sequence>
<evidence type="ECO:0000259" key="8">
    <source>
        <dbReference type="Pfam" id="PF02397"/>
    </source>
</evidence>
<evidence type="ECO:0000256" key="6">
    <source>
        <dbReference type="ARBA" id="ARBA00023136"/>
    </source>
</evidence>
<organism evidence="9 10">
    <name type="scientific">Herpetosiphon gulosus</name>
    <dbReference type="NCBI Taxonomy" id="1973496"/>
    <lineage>
        <taxon>Bacteria</taxon>
        <taxon>Bacillati</taxon>
        <taxon>Chloroflexota</taxon>
        <taxon>Chloroflexia</taxon>
        <taxon>Herpetosiphonales</taxon>
        <taxon>Herpetosiphonaceae</taxon>
        <taxon>Herpetosiphon</taxon>
    </lineage>
</organism>
<comment type="similarity">
    <text evidence="2">Belongs to the bacterial sugar transferase family.</text>
</comment>
<evidence type="ECO:0000256" key="3">
    <source>
        <dbReference type="ARBA" id="ARBA00022679"/>
    </source>
</evidence>
<dbReference type="EMBL" id="BAABRU010000012">
    <property type="protein sequence ID" value="GAA5529711.1"/>
    <property type="molecule type" value="Genomic_DNA"/>
</dbReference>
<proteinExistence type="inferred from homology"/>
<evidence type="ECO:0000256" key="7">
    <source>
        <dbReference type="SAM" id="Phobius"/>
    </source>
</evidence>
<accession>A0ABP9X2T2</accession>
<keyword evidence="10" id="KW-1185">Reference proteome</keyword>
<feature type="domain" description="Bacterial sugar transferase" evidence="8">
    <location>
        <begin position="299"/>
        <end position="487"/>
    </location>
</feature>
<dbReference type="Proteomes" id="UP001428290">
    <property type="component" value="Unassembled WGS sequence"/>
</dbReference>
<comment type="subcellular location">
    <subcellularLocation>
        <location evidence="1">Membrane</location>
        <topology evidence="1">Multi-pass membrane protein</topology>
    </subcellularLocation>
</comment>
<dbReference type="PANTHER" id="PTHR30576">
    <property type="entry name" value="COLANIC BIOSYNTHESIS UDP-GLUCOSE LIPID CARRIER TRANSFERASE"/>
    <property type="match status" value="1"/>
</dbReference>
<feature type="transmembrane region" description="Helical" evidence="7">
    <location>
        <begin position="125"/>
        <end position="148"/>
    </location>
</feature>
<evidence type="ECO:0000256" key="1">
    <source>
        <dbReference type="ARBA" id="ARBA00004141"/>
    </source>
</evidence>
<feature type="transmembrane region" description="Helical" evidence="7">
    <location>
        <begin position="64"/>
        <end position="83"/>
    </location>
</feature>
<dbReference type="InterPro" id="IPR017475">
    <property type="entry name" value="EPS_sugar_tfrase"/>
</dbReference>
<feature type="transmembrane region" description="Helical" evidence="7">
    <location>
        <begin position="24"/>
        <end position="44"/>
    </location>
</feature>
<dbReference type="Pfam" id="PF02397">
    <property type="entry name" value="Bac_transf"/>
    <property type="match status" value="1"/>
</dbReference>
<dbReference type="NCBIfam" id="TIGR03025">
    <property type="entry name" value="EPS_sugtrans"/>
    <property type="match status" value="1"/>
</dbReference>
<keyword evidence="4 7" id="KW-0812">Transmembrane</keyword>
<keyword evidence="3 9" id="KW-0808">Transferase</keyword>
<keyword evidence="5 7" id="KW-1133">Transmembrane helix</keyword>
<evidence type="ECO:0000313" key="9">
    <source>
        <dbReference type="EMBL" id="GAA5529711.1"/>
    </source>
</evidence>
<feature type="transmembrane region" description="Helical" evidence="7">
    <location>
        <begin position="95"/>
        <end position="119"/>
    </location>
</feature>
<reference evidence="9 10" key="1">
    <citation type="submission" date="2024-02" db="EMBL/GenBank/DDBJ databases">
        <title>Herpetosiphon gulosus NBRC 112829.</title>
        <authorList>
            <person name="Ichikawa N."/>
            <person name="Katano-Makiyama Y."/>
            <person name="Hidaka K."/>
        </authorList>
    </citation>
    <scope>NUCLEOTIDE SEQUENCE [LARGE SCALE GENOMIC DNA]</scope>
    <source>
        <strain evidence="9 10">NBRC 112829</strain>
    </source>
</reference>